<evidence type="ECO:0000256" key="8">
    <source>
        <dbReference type="SAM" id="Phobius"/>
    </source>
</evidence>
<reference evidence="11" key="1">
    <citation type="submission" date="2012-02" db="EMBL/GenBank/DDBJ databases">
        <title>The complete genome of Echinicola vietnamensis DSM 17526.</title>
        <authorList>
            <person name="Lucas S."/>
            <person name="Copeland A."/>
            <person name="Lapidus A."/>
            <person name="Glavina del Rio T."/>
            <person name="Dalin E."/>
            <person name="Tice H."/>
            <person name="Bruce D."/>
            <person name="Goodwin L."/>
            <person name="Pitluck S."/>
            <person name="Peters L."/>
            <person name="Ovchinnikova G."/>
            <person name="Teshima H."/>
            <person name="Kyrpides N."/>
            <person name="Mavromatis K."/>
            <person name="Ivanova N."/>
            <person name="Brettin T."/>
            <person name="Detter J.C."/>
            <person name="Han C."/>
            <person name="Larimer F."/>
            <person name="Land M."/>
            <person name="Hauser L."/>
            <person name="Markowitz V."/>
            <person name="Cheng J.-F."/>
            <person name="Hugenholtz P."/>
            <person name="Woyke T."/>
            <person name="Wu D."/>
            <person name="Brambilla E."/>
            <person name="Klenk H.-P."/>
            <person name="Eisen J.A."/>
        </authorList>
    </citation>
    <scope>NUCLEOTIDE SEQUENCE [LARGE SCALE GENOMIC DNA]</scope>
    <source>
        <strain evidence="11">DSM 17526 / LMG 23754 / KMM 6221</strain>
    </source>
</reference>
<keyword evidence="6 8" id="KW-0472">Membrane</keyword>
<proteinExistence type="inferred from homology"/>
<dbReference type="HOGENOM" id="CLU_044071_4_2_10"/>
<accession>L0FUM6</accession>
<dbReference type="GO" id="GO:0004129">
    <property type="term" value="F:cytochrome-c oxidase activity"/>
    <property type="evidence" value="ECO:0007669"/>
    <property type="project" value="InterPro"/>
</dbReference>
<dbReference type="GO" id="GO:0005886">
    <property type="term" value="C:plasma membrane"/>
    <property type="evidence" value="ECO:0007669"/>
    <property type="project" value="UniProtKB-SubCell"/>
</dbReference>
<evidence type="ECO:0000313" key="10">
    <source>
        <dbReference type="EMBL" id="AGA77584.1"/>
    </source>
</evidence>
<evidence type="ECO:0000256" key="7">
    <source>
        <dbReference type="RuleBase" id="RU003376"/>
    </source>
</evidence>
<keyword evidence="11" id="KW-1185">Reference proteome</keyword>
<evidence type="ECO:0000313" key="11">
    <source>
        <dbReference type="Proteomes" id="UP000010796"/>
    </source>
</evidence>
<evidence type="ECO:0000259" key="9">
    <source>
        <dbReference type="PROSITE" id="PS50253"/>
    </source>
</evidence>
<dbReference type="PROSITE" id="PS50253">
    <property type="entry name" value="COX3"/>
    <property type="match status" value="1"/>
</dbReference>
<dbReference type="PANTHER" id="PTHR11403:SF2">
    <property type="entry name" value="CYTOCHROME BO(3) UBIQUINOL OXIDASE SUBUNIT 3"/>
    <property type="match status" value="1"/>
</dbReference>
<feature type="transmembrane region" description="Helical" evidence="8">
    <location>
        <begin position="33"/>
        <end position="58"/>
    </location>
</feature>
<dbReference type="STRING" id="926556.Echvi_1313"/>
<evidence type="ECO:0000256" key="1">
    <source>
        <dbReference type="ARBA" id="ARBA00004651"/>
    </source>
</evidence>
<gene>
    <name evidence="10" type="ordered locus">Echvi_1313</name>
</gene>
<dbReference type="SUPFAM" id="SSF81452">
    <property type="entry name" value="Cytochrome c oxidase subunit III-like"/>
    <property type="match status" value="1"/>
</dbReference>
<keyword evidence="4 7" id="KW-0812">Transmembrane</keyword>
<dbReference type="EMBL" id="CP003346">
    <property type="protein sequence ID" value="AGA77584.1"/>
    <property type="molecule type" value="Genomic_DNA"/>
</dbReference>
<dbReference type="KEGG" id="evi:Echvi_1313"/>
<feature type="transmembrane region" description="Helical" evidence="8">
    <location>
        <begin position="70"/>
        <end position="87"/>
    </location>
</feature>
<comment type="similarity">
    <text evidence="2 7">Belongs to the cytochrome c oxidase subunit 3 family.</text>
</comment>
<dbReference type="AlphaFoldDB" id="L0FUM6"/>
<feature type="transmembrane region" description="Helical" evidence="8">
    <location>
        <begin position="99"/>
        <end position="121"/>
    </location>
</feature>
<feature type="transmembrane region" description="Helical" evidence="8">
    <location>
        <begin position="141"/>
        <end position="165"/>
    </location>
</feature>
<keyword evidence="3" id="KW-1003">Cell membrane</keyword>
<dbReference type="InterPro" id="IPR000298">
    <property type="entry name" value="Cyt_c_oxidase-like_su3"/>
</dbReference>
<keyword evidence="5 8" id="KW-1133">Transmembrane helix</keyword>
<organism evidence="10 11">
    <name type="scientific">Echinicola vietnamensis (strain DSM 17526 / LMG 23754 / KMM 6221)</name>
    <dbReference type="NCBI Taxonomy" id="926556"/>
    <lineage>
        <taxon>Bacteria</taxon>
        <taxon>Pseudomonadati</taxon>
        <taxon>Bacteroidota</taxon>
        <taxon>Cytophagia</taxon>
        <taxon>Cytophagales</taxon>
        <taxon>Cyclobacteriaceae</taxon>
        <taxon>Echinicola</taxon>
    </lineage>
</organism>
<dbReference type="eggNOG" id="COG1845">
    <property type="taxonomic scope" value="Bacteria"/>
</dbReference>
<evidence type="ECO:0000256" key="4">
    <source>
        <dbReference type="ARBA" id="ARBA00022692"/>
    </source>
</evidence>
<comment type="subcellular location">
    <subcellularLocation>
        <location evidence="1 7">Cell membrane</location>
        <topology evidence="1 7">Multi-pass membrane protein</topology>
    </subcellularLocation>
</comment>
<dbReference type="GO" id="GO:0019646">
    <property type="term" value="P:aerobic electron transport chain"/>
    <property type="evidence" value="ECO:0007669"/>
    <property type="project" value="InterPro"/>
</dbReference>
<evidence type="ECO:0000256" key="3">
    <source>
        <dbReference type="ARBA" id="ARBA00022475"/>
    </source>
</evidence>
<dbReference type="Gene3D" id="1.20.120.80">
    <property type="entry name" value="Cytochrome c oxidase, subunit III, four-helix bundle"/>
    <property type="match status" value="1"/>
</dbReference>
<dbReference type="InterPro" id="IPR013833">
    <property type="entry name" value="Cyt_c_oxidase_su3_a-hlx"/>
</dbReference>
<dbReference type="Proteomes" id="UP000010796">
    <property type="component" value="Chromosome"/>
</dbReference>
<protein>
    <submittedName>
        <fullName evidence="10">Heme/copper-type cytochrome/quinol oxidase, subunit 3</fullName>
    </submittedName>
</protein>
<name>L0FUM6_ECHVK</name>
<evidence type="ECO:0000256" key="6">
    <source>
        <dbReference type="ARBA" id="ARBA00023136"/>
    </source>
</evidence>
<dbReference type="InterPro" id="IPR024791">
    <property type="entry name" value="Cyt_c/ubiquinol_Oxase_su3"/>
</dbReference>
<dbReference type="PANTHER" id="PTHR11403">
    <property type="entry name" value="CYTOCHROME C OXIDASE SUBUNIT III"/>
    <property type="match status" value="1"/>
</dbReference>
<evidence type="ECO:0000256" key="2">
    <source>
        <dbReference type="ARBA" id="ARBA00010581"/>
    </source>
</evidence>
<feature type="transmembrane region" description="Helical" evidence="8">
    <location>
        <begin position="192"/>
        <end position="214"/>
    </location>
</feature>
<feature type="domain" description="Heme-copper oxidase subunit III family profile" evidence="9">
    <location>
        <begin position="1"/>
        <end position="215"/>
    </location>
</feature>
<sequence length="215" mass="24763">MSMSLTKPSHDEMKKRNFPSMIKKAESLHPYQLLVYLAMVSSGIIFLFLAVAFVVTAIDNPVVNGEQLPWPFWVSTFLIVSSNFWTRKLVHSLENDQPLFVKQTLWTVFLVGFMFVGFQGWGWIALTEQGVLFTAIPSGSYLYVLTGIHMLHLLGAMVFVLLMIYEVKQVMANPIKGLVFRKNPYVDMKVKLFVLYWKFVEIVWLVLFLLFVLAL</sequence>
<evidence type="ECO:0000256" key="5">
    <source>
        <dbReference type="ARBA" id="ARBA00022989"/>
    </source>
</evidence>
<dbReference type="InterPro" id="IPR035973">
    <property type="entry name" value="Cyt_c_oxidase_su3-like_sf"/>
</dbReference>